<dbReference type="Pfam" id="PF02373">
    <property type="entry name" value="JmjC"/>
    <property type="match status" value="1"/>
</dbReference>
<accession>A0A1W0X2Q1</accession>
<dbReference type="Gene3D" id="2.60.120.650">
    <property type="entry name" value="Cupin"/>
    <property type="match status" value="1"/>
</dbReference>
<feature type="region of interest" description="Disordered" evidence="1">
    <location>
        <begin position="517"/>
        <end position="557"/>
    </location>
</feature>
<comment type="caution">
    <text evidence="4">The sequence shown here is derived from an EMBL/GenBank/DDBJ whole genome shotgun (WGS) entry which is preliminary data.</text>
</comment>
<dbReference type="GO" id="GO:0051864">
    <property type="term" value="F:histone H3K36 demethylase activity"/>
    <property type="evidence" value="ECO:0007669"/>
    <property type="project" value="TreeGrafter"/>
</dbReference>
<dbReference type="SMART" id="SM00558">
    <property type="entry name" value="JmjC"/>
    <property type="match status" value="1"/>
</dbReference>
<dbReference type="SMART" id="SM00545">
    <property type="entry name" value="JmjN"/>
    <property type="match status" value="1"/>
</dbReference>
<dbReference type="OrthoDB" id="9547406at2759"/>
<dbReference type="GO" id="GO:0005634">
    <property type="term" value="C:nucleus"/>
    <property type="evidence" value="ECO:0007669"/>
    <property type="project" value="TreeGrafter"/>
</dbReference>
<reference evidence="5" key="1">
    <citation type="submission" date="2017-01" db="EMBL/GenBank/DDBJ databases">
        <title>Comparative genomics of anhydrobiosis in the tardigrade Hypsibius dujardini.</title>
        <authorList>
            <person name="Yoshida Y."/>
            <person name="Koutsovoulos G."/>
            <person name="Laetsch D."/>
            <person name="Stevens L."/>
            <person name="Kumar S."/>
            <person name="Horikawa D."/>
            <person name="Ishino K."/>
            <person name="Komine S."/>
            <person name="Tomita M."/>
            <person name="Blaxter M."/>
            <person name="Arakawa K."/>
        </authorList>
    </citation>
    <scope>NUCLEOTIDE SEQUENCE [LARGE SCALE GENOMIC DNA]</scope>
    <source>
        <strain evidence="5">Z151</strain>
    </source>
</reference>
<feature type="region of interest" description="Disordered" evidence="1">
    <location>
        <begin position="591"/>
        <end position="618"/>
    </location>
</feature>
<dbReference type="PROSITE" id="PS51184">
    <property type="entry name" value="JMJC"/>
    <property type="match status" value="1"/>
</dbReference>
<evidence type="ECO:0000259" key="3">
    <source>
        <dbReference type="PROSITE" id="PS51184"/>
    </source>
</evidence>
<gene>
    <name evidence="4" type="ORF">BV898_04323</name>
</gene>
<dbReference type="InterPro" id="IPR003347">
    <property type="entry name" value="JmjC_dom"/>
</dbReference>
<feature type="region of interest" description="Disordered" evidence="1">
    <location>
        <begin position="430"/>
        <end position="455"/>
    </location>
</feature>
<dbReference type="PANTHER" id="PTHR10694:SF129">
    <property type="entry name" value="LYSINE-SPECIFIC DEMETHYLASE 4B-RELATED"/>
    <property type="match status" value="1"/>
</dbReference>
<dbReference type="GO" id="GO:0032454">
    <property type="term" value="F:histone H3K9 demethylase activity"/>
    <property type="evidence" value="ECO:0007669"/>
    <property type="project" value="TreeGrafter"/>
</dbReference>
<feature type="compositionally biased region" description="Low complexity" evidence="1">
    <location>
        <begin position="434"/>
        <end position="449"/>
    </location>
</feature>
<protein>
    <submittedName>
        <fullName evidence="4">Lysine-specific demethylase 4C</fullName>
    </submittedName>
</protein>
<feature type="compositionally biased region" description="Polar residues" evidence="1">
    <location>
        <begin position="599"/>
        <end position="618"/>
    </location>
</feature>
<sequence length="618" mass="69152">MAEVVTADADHAGVLAVAPVAEQPFNDPKNPKILTFHPTLEEFQDFEKYIHFMESRNAHLGGIAKVIPPRGWKARKGGYGDLDSKIIEAPISQSVKLSPHRGAYDVRNTERTGITVGELRRFAEENNMVYSFAEEMEEIERNFWKQLTMNPPLYGADSSGTLFDKDVTAWNVSDLPSALRTINEEYGIAIQGVNTPYLYFGMWRAFFGWHTEDMDLYSINYIHDGAAKFWYALAPQQGPRFERLAASLFPDSFKKCSAFLRHKSSMISHSVLKSSGIPFNRIMQHENEFIITFPHAYHAGFNCGLNVAESTNFATERWIDYGKYASICSCQEDNVKIDMGIFIKKYRPGEIAAWNDGTERGKHPEDERTAKRLPTSGPAFIMSKSIIRRKKPALVVSRKRIQPSSAAPRTILAQPHGDGFHQDRIANSHKRTFSESSESSVSSSIPSSVGTEREPVVPSVPKSFALNSNASSTPGHRLDLAMNRDAVTATQTTEVPLPILTEISGFCETVSERVCRGRRRRSPEVLTTPPKPKQHFSRPIERPWVAPPPPPERVQPSYDEPIDLRCHSVKIASQNPSTWLNSRVADISSPKNVLEKHSSPNSADSSVPRQSLSNGPSW</sequence>
<name>A0A1W0X2Q1_HYPEX</name>
<proteinExistence type="predicted"/>
<dbReference type="GO" id="GO:0000785">
    <property type="term" value="C:chromatin"/>
    <property type="evidence" value="ECO:0007669"/>
    <property type="project" value="TreeGrafter"/>
</dbReference>
<evidence type="ECO:0000259" key="2">
    <source>
        <dbReference type="PROSITE" id="PS51183"/>
    </source>
</evidence>
<keyword evidence="5" id="KW-1185">Reference proteome</keyword>
<dbReference type="PANTHER" id="PTHR10694">
    <property type="entry name" value="LYSINE-SPECIFIC DEMETHYLASE"/>
    <property type="match status" value="1"/>
</dbReference>
<evidence type="ECO:0000313" key="5">
    <source>
        <dbReference type="Proteomes" id="UP000192578"/>
    </source>
</evidence>
<dbReference type="EMBL" id="MTYJ01000021">
    <property type="protein sequence ID" value="OQV21745.1"/>
    <property type="molecule type" value="Genomic_DNA"/>
</dbReference>
<dbReference type="GO" id="GO:0010468">
    <property type="term" value="P:regulation of gene expression"/>
    <property type="evidence" value="ECO:0007669"/>
    <property type="project" value="TreeGrafter"/>
</dbReference>
<dbReference type="SUPFAM" id="SSF51197">
    <property type="entry name" value="Clavaminate synthase-like"/>
    <property type="match status" value="1"/>
</dbReference>
<evidence type="ECO:0000313" key="4">
    <source>
        <dbReference type="EMBL" id="OQV21745.1"/>
    </source>
</evidence>
<feature type="domain" description="JmjC" evidence="3">
    <location>
        <begin position="164"/>
        <end position="330"/>
    </location>
</feature>
<organism evidence="4 5">
    <name type="scientific">Hypsibius exemplaris</name>
    <name type="common">Freshwater tardigrade</name>
    <dbReference type="NCBI Taxonomy" id="2072580"/>
    <lineage>
        <taxon>Eukaryota</taxon>
        <taxon>Metazoa</taxon>
        <taxon>Ecdysozoa</taxon>
        <taxon>Tardigrada</taxon>
        <taxon>Eutardigrada</taxon>
        <taxon>Parachela</taxon>
        <taxon>Hypsibioidea</taxon>
        <taxon>Hypsibiidae</taxon>
        <taxon>Hypsibius</taxon>
    </lineage>
</organism>
<dbReference type="Proteomes" id="UP000192578">
    <property type="component" value="Unassembled WGS sequence"/>
</dbReference>
<dbReference type="InterPro" id="IPR003349">
    <property type="entry name" value="JmjN"/>
</dbReference>
<dbReference type="AlphaFoldDB" id="A0A1W0X2Q1"/>
<dbReference type="PROSITE" id="PS51183">
    <property type="entry name" value="JMJN"/>
    <property type="match status" value="1"/>
</dbReference>
<evidence type="ECO:0000256" key="1">
    <source>
        <dbReference type="SAM" id="MobiDB-lite"/>
    </source>
</evidence>
<dbReference type="Pfam" id="PF02375">
    <property type="entry name" value="JmjN"/>
    <property type="match status" value="1"/>
</dbReference>
<feature type="domain" description="JmjN" evidence="2">
    <location>
        <begin position="33"/>
        <end position="75"/>
    </location>
</feature>